<comment type="caution">
    <text evidence="2">The sequence shown here is derived from an EMBL/GenBank/DDBJ whole genome shotgun (WGS) entry which is preliminary data.</text>
</comment>
<evidence type="ECO:0000313" key="2">
    <source>
        <dbReference type="EMBL" id="ORY25841.1"/>
    </source>
</evidence>
<protein>
    <submittedName>
        <fullName evidence="2">Uncharacterized protein</fullName>
    </submittedName>
</protein>
<feature type="region of interest" description="Disordered" evidence="1">
    <location>
        <begin position="229"/>
        <end position="298"/>
    </location>
</feature>
<feature type="compositionally biased region" description="Polar residues" evidence="1">
    <location>
        <begin position="28"/>
        <end position="39"/>
    </location>
</feature>
<feature type="compositionally biased region" description="Low complexity" evidence="1">
    <location>
        <begin position="157"/>
        <end position="170"/>
    </location>
</feature>
<sequence>MSSPRNVFPRSPSGLFIGSVGMSEDLSRSASGSSSNQFSPLARPGLLRRRSTDTSGGLDYYWSSLAGAGPNSSSSSLAISPSPSIAFGSSPGTSGLPPRSKSQLSLSSLKQVDATLQSQARLPVSNDTAGPSNRRIHVVSYPSTDSVPISRDHVRLSSGADSESSSYSPSDALMSRSLDSSDASPVDYRGFFGSHEGEAKTPLMDPSEDTEYAKQEFGHGHGHRFDEARESVASGSTFKPETTDEGDTSQHKTPMPPPWQERPDLQAPPRFTQYAPTSPNHQTTPTRSSASSHYTPSSGRLAFVAPADVSRSSLDALEREVDAADSSRMAVTLMRKRKQRRSKGEIGAHYRLQRPSQVRRSLRLC</sequence>
<accession>A0A1Y2ATG3</accession>
<feature type="compositionally biased region" description="Low complexity" evidence="1">
    <location>
        <begin position="68"/>
        <end position="86"/>
    </location>
</feature>
<organism evidence="2 3">
    <name type="scientific">Naematelia encephala</name>
    <dbReference type="NCBI Taxonomy" id="71784"/>
    <lineage>
        <taxon>Eukaryota</taxon>
        <taxon>Fungi</taxon>
        <taxon>Dikarya</taxon>
        <taxon>Basidiomycota</taxon>
        <taxon>Agaricomycotina</taxon>
        <taxon>Tremellomycetes</taxon>
        <taxon>Tremellales</taxon>
        <taxon>Naemateliaceae</taxon>
        <taxon>Naematelia</taxon>
    </lineage>
</organism>
<name>A0A1Y2ATG3_9TREE</name>
<keyword evidence="3" id="KW-1185">Reference proteome</keyword>
<dbReference type="Proteomes" id="UP000193986">
    <property type="component" value="Unassembled WGS sequence"/>
</dbReference>
<gene>
    <name evidence="2" type="ORF">BCR39DRAFT_278715</name>
</gene>
<feature type="region of interest" description="Disordered" evidence="1">
    <location>
        <begin position="118"/>
        <end position="183"/>
    </location>
</feature>
<feature type="region of interest" description="Disordered" evidence="1">
    <location>
        <begin position="68"/>
        <end position="105"/>
    </location>
</feature>
<proteinExistence type="predicted"/>
<evidence type="ECO:0000256" key="1">
    <source>
        <dbReference type="SAM" id="MobiDB-lite"/>
    </source>
</evidence>
<dbReference type="AlphaFoldDB" id="A0A1Y2ATG3"/>
<evidence type="ECO:0000313" key="3">
    <source>
        <dbReference type="Proteomes" id="UP000193986"/>
    </source>
</evidence>
<dbReference type="InParanoid" id="A0A1Y2ATG3"/>
<feature type="compositionally biased region" description="Polar residues" evidence="1">
    <location>
        <begin position="274"/>
        <end position="298"/>
    </location>
</feature>
<feature type="compositionally biased region" description="Polar residues" evidence="1">
    <location>
        <begin position="118"/>
        <end position="131"/>
    </location>
</feature>
<feature type="region of interest" description="Disordered" evidence="1">
    <location>
        <begin position="25"/>
        <end position="54"/>
    </location>
</feature>
<dbReference type="EMBL" id="MCFC01000053">
    <property type="protein sequence ID" value="ORY25841.1"/>
    <property type="molecule type" value="Genomic_DNA"/>
</dbReference>
<reference evidence="2 3" key="1">
    <citation type="submission" date="2016-07" db="EMBL/GenBank/DDBJ databases">
        <title>Pervasive Adenine N6-methylation of Active Genes in Fungi.</title>
        <authorList>
            <consortium name="DOE Joint Genome Institute"/>
            <person name="Mondo S.J."/>
            <person name="Dannebaum R.O."/>
            <person name="Kuo R.C."/>
            <person name="Labutti K."/>
            <person name="Haridas S."/>
            <person name="Kuo A."/>
            <person name="Salamov A."/>
            <person name="Ahrendt S.R."/>
            <person name="Lipzen A."/>
            <person name="Sullivan W."/>
            <person name="Andreopoulos W.B."/>
            <person name="Clum A."/>
            <person name="Lindquist E."/>
            <person name="Daum C."/>
            <person name="Ramamoorthy G.K."/>
            <person name="Gryganskyi A."/>
            <person name="Culley D."/>
            <person name="Magnuson J.K."/>
            <person name="James T.Y."/>
            <person name="O'Malley M.A."/>
            <person name="Stajich J.E."/>
            <person name="Spatafora J.W."/>
            <person name="Visel A."/>
            <person name="Grigoriev I.V."/>
        </authorList>
    </citation>
    <scope>NUCLEOTIDE SEQUENCE [LARGE SCALE GENOMIC DNA]</scope>
    <source>
        <strain evidence="2 3">68-887.2</strain>
    </source>
</reference>
<dbReference type="STRING" id="71784.A0A1Y2ATG3"/>